<keyword evidence="2" id="KW-0812">Transmembrane</keyword>
<feature type="region of interest" description="Disordered" evidence="1">
    <location>
        <begin position="1"/>
        <end position="52"/>
    </location>
</feature>
<feature type="compositionally biased region" description="Basic and acidic residues" evidence="1">
    <location>
        <begin position="1"/>
        <end position="43"/>
    </location>
</feature>
<comment type="caution">
    <text evidence="3">The sequence shown here is derived from an EMBL/GenBank/DDBJ whole genome shotgun (WGS) entry which is preliminary data.</text>
</comment>
<reference evidence="3" key="1">
    <citation type="journal article" date="2020" name="Ecol. Evol.">
        <title>Genome structure and content of the rice root-knot nematode (Meloidogyne graminicola).</title>
        <authorList>
            <person name="Phan N.T."/>
            <person name="Danchin E.G.J."/>
            <person name="Klopp C."/>
            <person name="Perfus-Barbeoch L."/>
            <person name="Kozlowski D.K."/>
            <person name="Koutsovoulos G.D."/>
            <person name="Lopez-Roques C."/>
            <person name="Bouchez O."/>
            <person name="Zahm M."/>
            <person name="Besnard G."/>
            <person name="Bellafiore S."/>
        </authorList>
    </citation>
    <scope>NUCLEOTIDE SEQUENCE</scope>
    <source>
        <strain evidence="3">VN-18</strain>
    </source>
</reference>
<evidence type="ECO:0000313" key="4">
    <source>
        <dbReference type="Proteomes" id="UP000605970"/>
    </source>
</evidence>
<dbReference type="AlphaFoldDB" id="A0A8S9Z8P7"/>
<evidence type="ECO:0000313" key="3">
    <source>
        <dbReference type="EMBL" id="KAF7624736.1"/>
    </source>
</evidence>
<feature type="transmembrane region" description="Helical" evidence="2">
    <location>
        <begin position="71"/>
        <end position="96"/>
    </location>
</feature>
<organism evidence="3 4">
    <name type="scientific">Meloidogyne graminicola</name>
    <dbReference type="NCBI Taxonomy" id="189291"/>
    <lineage>
        <taxon>Eukaryota</taxon>
        <taxon>Metazoa</taxon>
        <taxon>Ecdysozoa</taxon>
        <taxon>Nematoda</taxon>
        <taxon>Chromadorea</taxon>
        <taxon>Rhabditida</taxon>
        <taxon>Tylenchina</taxon>
        <taxon>Tylenchomorpha</taxon>
        <taxon>Tylenchoidea</taxon>
        <taxon>Meloidogynidae</taxon>
        <taxon>Meloidogyninae</taxon>
        <taxon>Meloidogyne</taxon>
    </lineage>
</organism>
<dbReference type="EMBL" id="JABEBT010000205">
    <property type="protein sequence ID" value="KAF7624736.1"/>
    <property type="molecule type" value="Genomic_DNA"/>
</dbReference>
<accession>A0A8S9Z8P7</accession>
<evidence type="ECO:0000256" key="1">
    <source>
        <dbReference type="SAM" id="MobiDB-lite"/>
    </source>
</evidence>
<protein>
    <recommendedName>
        <fullName evidence="5">Transmembrane protein</fullName>
    </recommendedName>
</protein>
<keyword evidence="4" id="KW-1185">Reference proteome</keyword>
<dbReference type="Proteomes" id="UP000605970">
    <property type="component" value="Unassembled WGS sequence"/>
</dbReference>
<proteinExistence type="predicted"/>
<keyword evidence="2" id="KW-1133">Transmembrane helix</keyword>
<sequence>MIEQVNTKEVEINVDLKDEASKDTAKGEKLSGDDESHNGHQGEIDEEEERRRANAAAAAAGAGVTFLGMSLVSICICIMPSVCFFGCLGLIVYIAVKAAKD</sequence>
<name>A0A8S9Z8P7_9BILA</name>
<keyword evidence="2" id="KW-0472">Membrane</keyword>
<evidence type="ECO:0008006" key="5">
    <source>
        <dbReference type="Google" id="ProtNLM"/>
    </source>
</evidence>
<evidence type="ECO:0000256" key="2">
    <source>
        <dbReference type="SAM" id="Phobius"/>
    </source>
</evidence>
<gene>
    <name evidence="3" type="ORF">Mgra_00009987</name>
</gene>